<dbReference type="Gene3D" id="2.30.40.10">
    <property type="entry name" value="Urease, subunit C, domain 1"/>
    <property type="match status" value="1"/>
</dbReference>
<name>A0A3B0SBX9_9ZZZZ</name>
<dbReference type="PANTHER" id="PTHR43135">
    <property type="entry name" value="ALPHA-D-RIBOSE 1-METHYLPHOSPHONATE 5-TRIPHOSPHATE DIPHOSPHATASE"/>
    <property type="match status" value="1"/>
</dbReference>
<sequence>MHTTIRLRLVDGAERRLGIASELYTAPSAIGTEVDLTHLWAVPGLVDAHGHLIANNTPDMLATDHDRADTDTMCRYAQAQLDGGVLLMIDKGSKTDTTLAMLNIAPSERPELEMAGRIFAPAGGYFPHFPVAVDEPDLERSVTAACTNTQAQWIKIVGDWPRRGIGPMPNYSEEALAGAVAIAHGYGRRVAIHTMAPDVPSMAVRAGVDSIEHGLFLTPSDITALGRRKGMWVPTIAAMEGIVDQLGPSSSGGRLIRRGLGNVAGILPAAITAGVHVLAGTDIVLPHGRVAQEGPRLVEYGLTDSEATDILTAAGYRALGREVLVPGSSADVTLFAHNPNNDVTQLQHPVGILRRGEWRLVPDGLQVVRTSPTDR</sequence>
<dbReference type="InterPro" id="IPR011059">
    <property type="entry name" value="Metal-dep_hydrolase_composite"/>
</dbReference>
<evidence type="ECO:0000313" key="2">
    <source>
        <dbReference type="EMBL" id="VAW03721.1"/>
    </source>
</evidence>
<feature type="domain" description="Amidohydrolase-related" evidence="1">
    <location>
        <begin position="41"/>
        <end position="348"/>
    </location>
</feature>
<gene>
    <name evidence="2" type="ORF">MNBD_ACTINO02-1524</name>
</gene>
<proteinExistence type="predicted"/>
<reference evidence="2" key="1">
    <citation type="submission" date="2018-06" db="EMBL/GenBank/DDBJ databases">
        <authorList>
            <person name="Zhirakovskaya E."/>
        </authorList>
    </citation>
    <scope>NUCLEOTIDE SEQUENCE</scope>
</reference>
<dbReference type="PANTHER" id="PTHR43135:SF4">
    <property type="entry name" value="AMIDOHYDROLASE-RELATED DOMAIN-CONTAINING PROTEIN"/>
    <property type="match status" value="1"/>
</dbReference>
<dbReference type="GO" id="GO:0016810">
    <property type="term" value="F:hydrolase activity, acting on carbon-nitrogen (but not peptide) bonds"/>
    <property type="evidence" value="ECO:0007669"/>
    <property type="project" value="InterPro"/>
</dbReference>
<organism evidence="2">
    <name type="scientific">hydrothermal vent metagenome</name>
    <dbReference type="NCBI Taxonomy" id="652676"/>
    <lineage>
        <taxon>unclassified sequences</taxon>
        <taxon>metagenomes</taxon>
        <taxon>ecological metagenomes</taxon>
    </lineage>
</organism>
<accession>A0A3B0SBX9</accession>
<dbReference type="AlphaFoldDB" id="A0A3B0SBX9"/>
<evidence type="ECO:0000259" key="1">
    <source>
        <dbReference type="Pfam" id="PF01979"/>
    </source>
</evidence>
<dbReference type="InterPro" id="IPR032466">
    <property type="entry name" value="Metal_Hydrolase"/>
</dbReference>
<dbReference type="SUPFAM" id="SSF51556">
    <property type="entry name" value="Metallo-dependent hydrolases"/>
    <property type="match status" value="1"/>
</dbReference>
<protein>
    <recommendedName>
        <fullName evidence="1">Amidohydrolase-related domain-containing protein</fullName>
    </recommendedName>
</protein>
<dbReference type="InterPro" id="IPR051781">
    <property type="entry name" value="Metallo-dep_Hydrolase"/>
</dbReference>
<dbReference type="InterPro" id="IPR006680">
    <property type="entry name" value="Amidohydro-rel"/>
</dbReference>
<dbReference type="Gene3D" id="3.20.20.140">
    <property type="entry name" value="Metal-dependent hydrolases"/>
    <property type="match status" value="1"/>
</dbReference>
<dbReference type="EMBL" id="UOEK01000265">
    <property type="protein sequence ID" value="VAW03721.1"/>
    <property type="molecule type" value="Genomic_DNA"/>
</dbReference>
<dbReference type="Pfam" id="PF01979">
    <property type="entry name" value="Amidohydro_1"/>
    <property type="match status" value="1"/>
</dbReference>